<sequence length="101" mass="10810">MKTGIIFQADGALIHDSSKIVDLRIFTDKRQLVTVLLPFCEAKATTTTTTTTTTYTTATTTATATATTATAAASVSLTPSSYLTTAHLRYFVSSLFCYTLI</sequence>
<dbReference type="EMBL" id="ADBV01001049">
    <property type="protein sequence ID" value="EJW85660.1"/>
    <property type="molecule type" value="Genomic_DNA"/>
</dbReference>
<dbReference type="InParanoid" id="J9BEL4"/>
<evidence type="ECO:0000313" key="1">
    <source>
        <dbReference type="EMBL" id="EJW85660.1"/>
    </source>
</evidence>
<accession>J9BEL4</accession>
<protein>
    <submittedName>
        <fullName evidence="1">Uncharacterized protein</fullName>
    </submittedName>
</protein>
<keyword evidence="4" id="KW-1185">Reference proteome</keyword>
<evidence type="ECO:0000313" key="4">
    <source>
        <dbReference type="Proteomes" id="UP000270924"/>
    </source>
</evidence>
<proteinExistence type="predicted"/>
<dbReference type="Proteomes" id="UP000004810">
    <property type="component" value="Unassembled WGS sequence"/>
</dbReference>
<gene>
    <name evidence="2" type="ORF">WBA_LOCUS6282</name>
    <name evidence="1" type="ORF">WUBG_03429</name>
</gene>
<reference evidence="3" key="2">
    <citation type="submission" date="2012-08" db="EMBL/GenBank/DDBJ databases">
        <title>The Genome Sequence of Wuchereria bancrofti.</title>
        <authorList>
            <person name="Nutman T.B."/>
            <person name="Fink D.L."/>
            <person name="Russ C."/>
            <person name="Young S."/>
            <person name="Zeng Q."/>
            <person name="Koehrsen M."/>
            <person name="Alvarado L."/>
            <person name="Berlin A."/>
            <person name="Chapman S.B."/>
            <person name="Chen Z."/>
            <person name="Freedman E."/>
            <person name="Gellesch M."/>
            <person name="Goldberg J."/>
            <person name="Griggs A."/>
            <person name="Gujja S."/>
            <person name="Heilman E.R."/>
            <person name="Heiman D."/>
            <person name="Hepburn T."/>
            <person name="Howarth C."/>
            <person name="Jen D."/>
            <person name="Larson L."/>
            <person name="Lewis B."/>
            <person name="Mehta T."/>
            <person name="Park D."/>
            <person name="Pearson M."/>
            <person name="Roberts A."/>
            <person name="Saif S."/>
            <person name="Shea T."/>
            <person name="Shenoy N."/>
            <person name="Sisk P."/>
            <person name="Stolte C."/>
            <person name="Sykes S."/>
            <person name="Walk T."/>
            <person name="White J."/>
            <person name="Yandava C."/>
            <person name="Haas B."/>
            <person name="Henn M.R."/>
            <person name="Nusbaum C."/>
            <person name="Birren B."/>
        </authorList>
    </citation>
    <scope>NUCLEOTIDE SEQUENCE [LARGE SCALE GENOMIC DNA]</scope>
    <source>
        <strain evidence="3">NA</strain>
    </source>
</reference>
<evidence type="ECO:0000313" key="3">
    <source>
        <dbReference type="Proteomes" id="UP000004810"/>
    </source>
</evidence>
<organism evidence="1 3">
    <name type="scientific">Wuchereria bancrofti</name>
    <dbReference type="NCBI Taxonomy" id="6293"/>
    <lineage>
        <taxon>Eukaryota</taxon>
        <taxon>Metazoa</taxon>
        <taxon>Ecdysozoa</taxon>
        <taxon>Nematoda</taxon>
        <taxon>Chromadorea</taxon>
        <taxon>Rhabditida</taxon>
        <taxon>Spirurina</taxon>
        <taxon>Spiruromorpha</taxon>
        <taxon>Filarioidea</taxon>
        <taxon>Onchocercidae</taxon>
        <taxon>Wuchereria</taxon>
    </lineage>
</organism>
<dbReference type="AlphaFoldDB" id="J9BEL4"/>
<dbReference type="EMBL" id="UYWW01003609">
    <property type="protein sequence ID" value="VDM12896.1"/>
    <property type="molecule type" value="Genomic_DNA"/>
</dbReference>
<reference evidence="2 4" key="3">
    <citation type="submission" date="2018-11" db="EMBL/GenBank/DDBJ databases">
        <authorList>
            <consortium name="Pathogen Informatics"/>
        </authorList>
    </citation>
    <scope>NUCLEOTIDE SEQUENCE [LARGE SCALE GENOMIC DNA]</scope>
</reference>
<dbReference type="Proteomes" id="UP000270924">
    <property type="component" value="Unassembled WGS sequence"/>
</dbReference>
<name>J9BEL4_WUCBA</name>
<evidence type="ECO:0000313" key="2">
    <source>
        <dbReference type="EMBL" id="VDM12896.1"/>
    </source>
</evidence>
<reference evidence="1" key="1">
    <citation type="submission" date="2012-08" db="EMBL/GenBank/DDBJ databases">
        <title>The Genome Sequence of Wuchereria bancrofti.</title>
        <authorList>
            <consortium name="The Broad Institute Genome Sequencing Platform"/>
            <consortium name="Broad Institute Genome Sequencing Center for Infectious Disease"/>
            <person name="Nutman T.B."/>
            <person name="Fink D.L."/>
            <person name="Russ C."/>
            <person name="Young S."/>
            <person name="Zeng Q."/>
            <person name="Koehrsen M."/>
            <person name="Alvarado L."/>
            <person name="Berlin A."/>
            <person name="Borenstein D."/>
            <person name="Chapman S.B."/>
            <person name="Chen Z."/>
            <person name="Engels R."/>
            <person name="Freedman E."/>
            <person name="Gellesch M."/>
            <person name="Goldberg J."/>
            <person name="Griggs A."/>
            <person name="Gujja S."/>
            <person name="Heilman E.R."/>
            <person name="Heiman D."/>
            <person name="Hepburn T."/>
            <person name="Howarth C."/>
            <person name="Jen D."/>
            <person name="Larson L."/>
            <person name="Lewis B."/>
            <person name="Mehta T."/>
            <person name="Park D."/>
            <person name="Pearson M."/>
            <person name="Richards J."/>
            <person name="Roberts A."/>
            <person name="Saif S."/>
            <person name="Shea T."/>
            <person name="Shenoy N."/>
            <person name="Sisk P."/>
            <person name="Stolte C."/>
            <person name="Sykes S."/>
            <person name="Walk T."/>
            <person name="White J."/>
            <person name="Yandava C."/>
            <person name="Haas B."/>
            <person name="Henn M.R."/>
            <person name="Nusbaum C."/>
            <person name="Birren B."/>
        </authorList>
    </citation>
    <scope>NUCLEOTIDE SEQUENCE</scope>
</reference>